<dbReference type="EMBL" id="JBHLVX010000013">
    <property type="protein sequence ID" value="MFC0267180.1"/>
    <property type="molecule type" value="Genomic_DNA"/>
</dbReference>
<dbReference type="InterPro" id="IPR036366">
    <property type="entry name" value="PGBDSf"/>
</dbReference>
<comment type="caution">
    <text evidence="8">The sequence shown here is derived from an EMBL/GenBank/DDBJ whole genome shotgun (WGS) entry which is preliminary data.</text>
</comment>
<protein>
    <recommendedName>
        <fullName evidence="3">N-acetylmuramoyl-L-alanine amidase</fullName>
        <ecNumber evidence="3">3.5.1.28</ecNumber>
    </recommendedName>
</protein>
<evidence type="ECO:0000256" key="4">
    <source>
        <dbReference type="ARBA" id="ARBA00022801"/>
    </source>
</evidence>
<keyword evidence="4 8" id="KW-0378">Hydrolase</keyword>
<keyword evidence="5" id="KW-0961">Cell wall biogenesis/degradation</keyword>
<keyword evidence="6" id="KW-0732">Signal</keyword>
<sequence length="322" mass="35910">MPQRLYFLAAGALLLAGCAAAPPPQPTPQVDTDAIDLLFSNVPLTDSNIAPRHYSPAAGGALEARPGYLVDRSLGARGQNQRVRFIVLHYTGGDERAALRTLTESNVSAHYLVTDNPGRYRDRPVVLQLVDEDRRAWHAGVSQWADRSNLNDTSVGIEIVNPGYHDSPEGQVWTPYSRAQIELVIELTRDLVERYDIEPQNVLGHSDIAPGRKVDPGPFFPWQRLYQAGVGAWPERETVARWQRQLSQAPLSVAQFQRALAAWGYPLAVSGVMDEETRRVVRAFQLHFRPTDTNARMDIESQAILMALLERYQGEAAVRALR</sequence>
<gene>
    <name evidence="8" type="ORF">ACFFHW_04040</name>
</gene>
<accession>A0ABV6G0K4</accession>
<dbReference type="InterPro" id="IPR002477">
    <property type="entry name" value="Peptidoglycan-bd-like"/>
</dbReference>
<dbReference type="RefSeq" id="WP_019950027.1">
    <property type="nucleotide sequence ID" value="NZ_JBHLVX010000013.1"/>
</dbReference>
<evidence type="ECO:0000256" key="2">
    <source>
        <dbReference type="ARBA" id="ARBA00007553"/>
    </source>
</evidence>
<evidence type="ECO:0000313" key="9">
    <source>
        <dbReference type="Proteomes" id="UP001589814"/>
    </source>
</evidence>
<dbReference type="SUPFAM" id="SSF55846">
    <property type="entry name" value="N-acetylmuramoyl-L-alanine amidase-like"/>
    <property type="match status" value="1"/>
</dbReference>
<dbReference type="Proteomes" id="UP001589814">
    <property type="component" value="Unassembled WGS sequence"/>
</dbReference>
<feature type="domain" description="N-acetylmuramoyl-L-alanine amidase" evidence="7">
    <location>
        <begin position="71"/>
        <end position="217"/>
    </location>
</feature>
<name>A0ABV6G0K4_9GAMM</name>
<proteinExistence type="inferred from homology"/>
<dbReference type="SMART" id="SM00644">
    <property type="entry name" value="Ami_2"/>
    <property type="match status" value="1"/>
</dbReference>
<dbReference type="CDD" id="cd06583">
    <property type="entry name" value="PGRP"/>
    <property type="match status" value="1"/>
</dbReference>
<dbReference type="Pfam" id="PF01471">
    <property type="entry name" value="PG_binding_1"/>
    <property type="match status" value="1"/>
</dbReference>
<dbReference type="GO" id="GO:0008745">
    <property type="term" value="F:N-acetylmuramoyl-L-alanine amidase activity"/>
    <property type="evidence" value="ECO:0007669"/>
    <property type="project" value="UniProtKB-EC"/>
</dbReference>
<evidence type="ECO:0000256" key="1">
    <source>
        <dbReference type="ARBA" id="ARBA00001561"/>
    </source>
</evidence>
<organism evidence="8 9">
    <name type="scientific">Kushneria aurantia</name>
    <dbReference type="NCBI Taxonomy" id="504092"/>
    <lineage>
        <taxon>Bacteria</taxon>
        <taxon>Pseudomonadati</taxon>
        <taxon>Pseudomonadota</taxon>
        <taxon>Gammaproteobacteria</taxon>
        <taxon>Oceanospirillales</taxon>
        <taxon>Halomonadaceae</taxon>
        <taxon>Kushneria</taxon>
    </lineage>
</organism>
<dbReference type="InterPro" id="IPR002502">
    <property type="entry name" value="Amidase_domain"/>
</dbReference>
<dbReference type="PANTHER" id="PTHR30417:SF1">
    <property type="entry name" value="N-ACETYLMURAMOYL-L-ALANINE AMIDASE AMID"/>
    <property type="match status" value="1"/>
</dbReference>
<comment type="catalytic activity">
    <reaction evidence="1">
        <text>Hydrolyzes the link between N-acetylmuramoyl residues and L-amino acid residues in certain cell-wall glycopeptides.</text>
        <dbReference type="EC" id="3.5.1.28"/>
    </reaction>
</comment>
<evidence type="ECO:0000313" key="8">
    <source>
        <dbReference type="EMBL" id="MFC0267180.1"/>
    </source>
</evidence>
<keyword evidence="9" id="KW-1185">Reference proteome</keyword>
<evidence type="ECO:0000256" key="6">
    <source>
        <dbReference type="SAM" id="SignalP"/>
    </source>
</evidence>
<comment type="similarity">
    <text evidence="2">Belongs to the N-acetylmuramoyl-L-alanine amidase 2 family.</text>
</comment>
<dbReference type="InterPro" id="IPR036365">
    <property type="entry name" value="PGBD-like_sf"/>
</dbReference>
<dbReference type="PROSITE" id="PS51257">
    <property type="entry name" value="PROKAR_LIPOPROTEIN"/>
    <property type="match status" value="1"/>
</dbReference>
<evidence type="ECO:0000259" key="7">
    <source>
        <dbReference type="SMART" id="SM00644"/>
    </source>
</evidence>
<dbReference type="InterPro" id="IPR051206">
    <property type="entry name" value="NAMLAA_amidase_2"/>
</dbReference>
<dbReference type="SUPFAM" id="SSF47090">
    <property type="entry name" value="PGBD-like"/>
    <property type="match status" value="1"/>
</dbReference>
<feature type="chain" id="PRO_5047380641" description="N-acetylmuramoyl-L-alanine amidase" evidence="6">
    <location>
        <begin position="22"/>
        <end position="322"/>
    </location>
</feature>
<evidence type="ECO:0000256" key="3">
    <source>
        <dbReference type="ARBA" id="ARBA00011901"/>
    </source>
</evidence>
<evidence type="ECO:0000256" key="5">
    <source>
        <dbReference type="ARBA" id="ARBA00023316"/>
    </source>
</evidence>
<dbReference type="Gene3D" id="3.40.80.10">
    <property type="entry name" value="Peptidoglycan recognition protein-like"/>
    <property type="match status" value="1"/>
</dbReference>
<dbReference type="PANTHER" id="PTHR30417">
    <property type="entry name" value="N-ACETYLMURAMOYL-L-ALANINE AMIDASE AMID"/>
    <property type="match status" value="1"/>
</dbReference>
<dbReference type="EC" id="3.5.1.28" evidence="3"/>
<dbReference type="InterPro" id="IPR036505">
    <property type="entry name" value="Amidase/PGRP_sf"/>
</dbReference>
<dbReference type="Pfam" id="PF01510">
    <property type="entry name" value="Amidase_2"/>
    <property type="match status" value="1"/>
</dbReference>
<feature type="signal peptide" evidence="6">
    <location>
        <begin position="1"/>
        <end position="21"/>
    </location>
</feature>
<dbReference type="Gene3D" id="1.10.101.10">
    <property type="entry name" value="PGBD-like superfamily/PGBD"/>
    <property type="match status" value="1"/>
</dbReference>
<reference evidence="8 9" key="1">
    <citation type="submission" date="2024-09" db="EMBL/GenBank/DDBJ databases">
        <authorList>
            <person name="Sun Q."/>
            <person name="Mori K."/>
        </authorList>
    </citation>
    <scope>NUCLEOTIDE SEQUENCE [LARGE SCALE GENOMIC DNA]</scope>
    <source>
        <strain evidence="8 9">CCM 7415</strain>
    </source>
</reference>